<evidence type="ECO:0000256" key="2">
    <source>
        <dbReference type="ARBA" id="ARBA00023163"/>
    </source>
</evidence>
<evidence type="ECO:0000313" key="5">
    <source>
        <dbReference type="Proteomes" id="UP000440096"/>
    </source>
</evidence>
<gene>
    <name evidence="4" type="ORF">GKO32_25190</name>
</gene>
<feature type="domain" description="Putative zinc-finger" evidence="3">
    <location>
        <begin position="20"/>
        <end position="44"/>
    </location>
</feature>
<dbReference type="AlphaFoldDB" id="A0A6N7YVZ4"/>
<dbReference type="InterPro" id="IPR041916">
    <property type="entry name" value="Anti_sigma_zinc_sf"/>
</dbReference>
<dbReference type="Proteomes" id="UP000440096">
    <property type="component" value="Unassembled WGS sequence"/>
</dbReference>
<reference evidence="4 5" key="1">
    <citation type="submission" date="2019-11" db="EMBL/GenBank/DDBJ databases">
        <title>Draft genome of Amycolatopsis RM579.</title>
        <authorList>
            <person name="Duangmal K."/>
            <person name="Mingma R."/>
        </authorList>
    </citation>
    <scope>NUCLEOTIDE SEQUENCE [LARGE SCALE GENOMIC DNA]</scope>
    <source>
        <strain evidence="4 5">RM579</strain>
    </source>
</reference>
<name>A0A6N7YVZ4_9PSEU</name>
<proteinExistence type="predicted"/>
<dbReference type="Pfam" id="PF13490">
    <property type="entry name" value="zf-HC2"/>
    <property type="match status" value="1"/>
</dbReference>
<protein>
    <recommendedName>
        <fullName evidence="3">Putative zinc-finger domain-containing protein</fullName>
    </recommendedName>
</protein>
<dbReference type="EMBL" id="WMBA01000045">
    <property type="protein sequence ID" value="MTD57247.1"/>
    <property type="molecule type" value="Genomic_DNA"/>
</dbReference>
<evidence type="ECO:0000256" key="1">
    <source>
        <dbReference type="ARBA" id="ARBA00023015"/>
    </source>
</evidence>
<dbReference type="OrthoDB" id="153510at2"/>
<accession>A0A6N7YVZ4</accession>
<evidence type="ECO:0000313" key="4">
    <source>
        <dbReference type="EMBL" id="MTD57247.1"/>
    </source>
</evidence>
<dbReference type="Gene3D" id="1.10.10.1320">
    <property type="entry name" value="Anti-sigma factor, zinc-finger domain"/>
    <property type="match status" value="1"/>
</dbReference>
<dbReference type="RefSeq" id="WP_154759382.1">
    <property type="nucleotide sequence ID" value="NZ_WMBA01000045.1"/>
</dbReference>
<evidence type="ECO:0000259" key="3">
    <source>
        <dbReference type="Pfam" id="PF13490"/>
    </source>
</evidence>
<sequence>MIVGDAMVNSCPHTITAASYLLGVLAASERDEFRRHAAGCAPCRRELAELRPVTYALASVRARARA</sequence>
<keyword evidence="5" id="KW-1185">Reference proteome</keyword>
<keyword evidence="1" id="KW-0805">Transcription regulation</keyword>
<organism evidence="4 5">
    <name type="scientific">Amycolatopsis pithecellobii</name>
    <dbReference type="NCBI Taxonomy" id="664692"/>
    <lineage>
        <taxon>Bacteria</taxon>
        <taxon>Bacillati</taxon>
        <taxon>Actinomycetota</taxon>
        <taxon>Actinomycetes</taxon>
        <taxon>Pseudonocardiales</taxon>
        <taxon>Pseudonocardiaceae</taxon>
        <taxon>Amycolatopsis</taxon>
    </lineage>
</organism>
<comment type="caution">
    <text evidence="4">The sequence shown here is derived from an EMBL/GenBank/DDBJ whole genome shotgun (WGS) entry which is preliminary data.</text>
</comment>
<keyword evidence="2" id="KW-0804">Transcription</keyword>
<dbReference type="InterPro" id="IPR027383">
    <property type="entry name" value="Znf_put"/>
</dbReference>